<dbReference type="PANTHER" id="PTHR43591">
    <property type="entry name" value="METHYLTRANSFERASE"/>
    <property type="match status" value="1"/>
</dbReference>
<reference evidence="3" key="1">
    <citation type="submission" date="2021-06" db="EMBL/GenBank/DDBJ databases">
        <authorList>
            <person name="Kallberg Y."/>
            <person name="Tangrot J."/>
            <person name="Rosling A."/>
        </authorList>
    </citation>
    <scope>NUCLEOTIDE SEQUENCE</scope>
    <source>
        <strain evidence="3">FL966</strain>
    </source>
</reference>
<dbReference type="PANTHER" id="PTHR43591:SF110">
    <property type="entry name" value="RHODANESE DOMAIN-CONTAINING PROTEIN"/>
    <property type="match status" value="1"/>
</dbReference>
<dbReference type="SUPFAM" id="SSF53335">
    <property type="entry name" value="S-adenosyl-L-methionine-dependent methyltransferases"/>
    <property type="match status" value="1"/>
</dbReference>
<gene>
    <name evidence="3" type="ORF">CPELLU_LOCUS3843</name>
</gene>
<dbReference type="InterPro" id="IPR029063">
    <property type="entry name" value="SAM-dependent_MTases_sf"/>
</dbReference>
<name>A0A9N9FFQ9_9GLOM</name>
<comment type="caution">
    <text evidence="3">The sequence shown here is derived from an EMBL/GenBank/DDBJ whole genome shotgun (WGS) entry which is preliminary data.</text>
</comment>
<dbReference type="Pfam" id="PF13649">
    <property type="entry name" value="Methyltransf_25"/>
    <property type="match status" value="1"/>
</dbReference>
<keyword evidence="4" id="KW-1185">Reference proteome</keyword>
<accession>A0A9N9FFQ9</accession>
<organism evidence="3 4">
    <name type="scientific">Cetraspora pellucida</name>
    <dbReference type="NCBI Taxonomy" id="1433469"/>
    <lineage>
        <taxon>Eukaryota</taxon>
        <taxon>Fungi</taxon>
        <taxon>Fungi incertae sedis</taxon>
        <taxon>Mucoromycota</taxon>
        <taxon>Glomeromycotina</taxon>
        <taxon>Glomeromycetes</taxon>
        <taxon>Diversisporales</taxon>
        <taxon>Gigasporaceae</taxon>
        <taxon>Cetraspora</taxon>
    </lineage>
</organism>
<evidence type="ECO:0000313" key="3">
    <source>
        <dbReference type="EMBL" id="CAG8531017.1"/>
    </source>
</evidence>
<proteinExistence type="predicted"/>
<evidence type="ECO:0000256" key="1">
    <source>
        <dbReference type="SAM" id="MobiDB-lite"/>
    </source>
</evidence>
<dbReference type="InterPro" id="IPR041698">
    <property type="entry name" value="Methyltransf_25"/>
</dbReference>
<dbReference type="OrthoDB" id="2013972at2759"/>
<dbReference type="EMBL" id="CAJVQA010001923">
    <property type="protein sequence ID" value="CAG8531017.1"/>
    <property type="molecule type" value="Genomic_DNA"/>
</dbReference>
<feature type="region of interest" description="Disordered" evidence="1">
    <location>
        <begin position="254"/>
        <end position="279"/>
    </location>
</feature>
<dbReference type="Proteomes" id="UP000789759">
    <property type="component" value="Unassembled WGS sequence"/>
</dbReference>
<evidence type="ECO:0000313" key="4">
    <source>
        <dbReference type="Proteomes" id="UP000789759"/>
    </source>
</evidence>
<feature type="compositionally biased region" description="Basic and acidic residues" evidence="1">
    <location>
        <begin position="256"/>
        <end position="279"/>
    </location>
</feature>
<dbReference type="Gene3D" id="3.40.50.150">
    <property type="entry name" value="Vaccinia Virus protein VP39"/>
    <property type="match status" value="1"/>
</dbReference>
<protein>
    <submittedName>
        <fullName evidence="3">19221_t:CDS:1</fullName>
    </submittedName>
</protein>
<evidence type="ECO:0000259" key="2">
    <source>
        <dbReference type="Pfam" id="PF13649"/>
    </source>
</evidence>
<dbReference type="AlphaFoldDB" id="A0A9N9FFQ9"/>
<dbReference type="CDD" id="cd02440">
    <property type="entry name" value="AdoMet_MTases"/>
    <property type="match status" value="1"/>
</dbReference>
<sequence length="279" mass="31947">MGNTPSSKNKKTNHDNITNFDTLSQFISSITGKAKVFDREQEISALRHFIVREIFGSNFLSPISNELKHGGLKVLDVGCGFGMWLFEMSSIYSQSSFVGVDVTHQLFASIKPKNVDLVSADVNDGLPFCDCTFDFVFIRKVSYDLLESQWVSLINECVRVLKPNGYFEITEAELRAKNIGPMLQNSSKKYFEILSSSKANLKICEKIEEFLESTHKLQDIVHYKKEFPLGSWGPNEMREAYRSYSTFVFRSVPESHSPKKEYDPNKICRGDDYQKIRQQ</sequence>
<feature type="domain" description="Methyltransferase" evidence="2">
    <location>
        <begin position="74"/>
        <end position="165"/>
    </location>
</feature>